<protein>
    <submittedName>
        <fullName evidence="6">CAR11 protein</fullName>
    </submittedName>
</protein>
<reference evidence="6" key="1">
    <citation type="submission" date="2021-02" db="EMBL/GenBank/DDBJ databases">
        <authorList>
            <person name="Dougan E. K."/>
            <person name="Rhodes N."/>
            <person name="Thang M."/>
            <person name="Chan C."/>
        </authorList>
    </citation>
    <scope>NUCLEOTIDE SEQUENCE</scope>
</reference>
<proteinExistence type="predicted"/>
<dbReference type="CDD" id="cd00030">
    <property type="entry name" value="C2"/>
    <property type="match status" value="1"/>
</dbReference>
<evidence type="ECO:0000256" key="1">
    <source>
        <dbReference type="ARBA" id="ARBA00022723"/>
    </source>
</evidence>
<dbReference type="SUPFAM" id="SSF49562">
    <property type="entry name" value="C2 domain (Calcium/lipid-binding domain, CaLB)"/>
    <property type="match status" value="1"/>
</dbReference>
<evidence type="ECO:0000256" key="3">
    <source>
        <dbReference type="SAM" id="MobiDB-lite"/>
    </source>
</evidence>
<keyword evidence="1" id="KW-0479">Metal-binding</keyword>
<dbReference type="Gene3D" id="2.60.40.150">
    <property type="entry name" value="C2 domain"/>
    <property type="match status" value="1"/>
</dbReference>
<dbReference type="EMBL" id="CAJNIZ010045844">
    <property type="protein sequence ID" value="CAE7731728.1"/>
    <property type="molecule type" value="Genomic_DNA"/>
</dbReference>
<dbReference type="InterPro" id="IPR013320">
    <property type="entry name" value="ConA-like_dom_sf"/>
</dbReference>
<name>A0A812XLV8_SYMPI</name>
<dbReference type="InterPro" id="IPR000008">
    <property type="entry name" value="C2_dom"/>
</dbReference>
<dbReference type="Proteomes" id="UP000649617">
    <property type="component" value="Unassembled WGS sequence"/>
</dbReference>
<keyword evidence="7" id="KW-1185">Reference proteome</keyword>
<organism evidence="6 7">
    <name type="scientific">Symbiodinium pilosum</name>
    <name type="common">Dinoflagellate</name>
    <dbReference type="NCBI Taxonomy" id="2952"/>
    <lineage>
        <taxon>Eukaryota</taxon>
        <taxon>Sar</taxon>
        <taxon>Alveolata</taxon>
        <taxon>Dinophyceae</taxon>
        <taxon>Suessiales</taxon>
        <taxon>Symbiodiniaceae</taxon>
        <taxon>Symbiodinium</taxon>
    </lineage>
</organism>
<comment type="caution">
    <text evidence="6">The sequence shown here is derived from an EMBL/GenBank/DDBJ whole genome shotgun (WGS) entry which is preliminary data.</text>
</comment>
<dbReference type="PROSITE" id="PS51328">
    <property type="entry name" value="L_LECTIN_LIKE"/>
    <property type="match status" value="1"/>
</dbReference>
<dbReference type="AlphaFoldDB" id="A0A812XLV8"/>
<feature type="region of interest" description="Disordered" evidence="3">
    <location>
        <begin position="585"/>
        <end position="634"/>
    </location>
</feature>
<accession>A0A812XLV8</accession>
<dbReference type="InterPro" id="IPR035892">
    <property type="entry name" value="C2_domain_sf"/>
</dbReference>
<feature type="domain" description="L-type lectin-like" evidence="5">
    <location>
        <begin position="1"/>
        <end position="222"/>
    </location>
</feature>
<keyword evidence="2" id="KW-0106">Calcium</keyword>
<evidence type="ECO:0000313" key="6">
    <source>
        <dbReference type="EMBL" id="CAE7731728.1"/>
    </source>
</evidence>
<dbReference type="SMART" id="SM00239">
    <property type="entry name" value="C2"/>
    <property type="match status" value="1"/>
</dbReference>
<dbReference type="Gene3D" id="2.60.120.200">
    <property type="match status" value="1"/>
</dbReference>
<dbReference type="GO" id="GO:0016020">
    <property type="term" value="C:membrane"/>
    <property type="evidence" value="ECO:0007669"/>
    <property type="project" value="InterPro"/>
</dbReference>
<dbReference type="PROSITE" id="PS50004">
    <property type="entry name" value="C2"/>
    <property type="match status" value="1"/>
</dbReference>
<evidence type="ECO:0000256" key="2">
    <source>
        <dbReference type="ARBA" id="ARBA00022837"/>
    </source>
</evidence>
<gene>
    <name evidence="6" type="primary">CAR11</name>
    <name evidence="6" type="ORF">SPIL2461_LOCUS21004</name>
</gene>
<dbReference type="GO" id="GO:0046872">
    <property type="term" value="F:metal ion binding"/>
    <property type="evidence" value="ECO:0007669"/>
    <property type="project" value="UniProtKB-KW"/>
</dbReference>
<evidence type="ECO:0000259" key="5">
    <source>
        <dbReference type="PROSITE" id="PS51328"/>
    </source>
</evidence>
<evidence type="ECO:0000313" key="7">
    <source>
        <dbReference type="Proteomes" id="UP000649617"/>
    </source>
</evidence>
<dbReference type="InterPro" id="IPR005052">
    <property type="entry name" value="Lectin_leg"/>
</dbReference>
<dbReference type="PANTHER" id="PTHR45911">
    <property type="entry name" value="C2 DOMAIN-CONTAINING PROTEIN"/>
    <property type="match status" value="1"/>
</dbReference>
<dbReference type="Pfam" id="PF00168">
    <property type="entry name" value="C2"/>
    <property type="match status" value="1"/>
</dbReference>
<sequence length="965" mass="105396">MLSGASIFERERLLMHPGVSERQGFAWNKLPLKTNNFEASFTFRASGATELSKVVDDQSFAFWFVRQNISADFNESAAIRASSWLEGLKDQGYVLSGSKALFEGIGAVFSTANLAKKPGSVVSFISNDNHQSLSYGIDVPTSNAKAIDFRNKDVEFKIRVQPFSVKGEIIVDGNILECFDVDRKNFPVKAGGFIGFTAWSGSAQQSKSPDSISLTKVQVVNFDDQAVGEDIVGTTAGDKKAYEALMSEDSRYFQDQQAQTEHLGRITTMLSAHLDETKPAYDIMAFQVSSLMDSLNKLDRDCRLLTKEMHYLATDAKSGKTPKKGTNLQEMKVHILGLRRLLDKEGAAHMHKLEAVQKNLNAVKQQADKATGSSILSRIVDQTSVLEQSVVSRSSQMSWMLVVLLMVTVTIGDKVILLEHEGTGSQKAQGLRELDQLRARLAYEENSLHALKQQVPVPVAQWRYQPQDGAPMQILATPSLDGPKSNQALHAGEIFPVIDTITDQAGVTFLKLQDGRGWVVQSKPGGASWFSFMGGAEKTELCVPFSGSQLPDQRAGQFTRPSILTSNLPPQLPVVPQTQLRMSSAQTGIPGGPGGPDMVGLLGRTGPAGEPSSKATPDSAPVRRSPPGSAEKLPQLHVRVLSARGLRNMDIGSFFGNKSDPYVVVRVGKEQRKTPVVDNNLDPVWTEGRDFTFALSGDANLIELEVFNSNLFVDDTLGKTSISLNAIRKGQWVRKVDQLRGSSAVAPAEGELEYEVLIEASQAWTSCFHVVERFESQNVFSRSNLGHAVEAGNVGSASRYPFNRHGLIFAALTELSGEHFFTTPGVGAGWIPLLDTSDGFRWATPLVMKSFFVDNTWLQASYGGLGYRFSKDLNDKDVMLCKCDGWLRVPQHYLAESGVAVLPPWVFQVADGRYLPMRLNGVSAADFAHHASDGAPPASMDETTAAEEELDRFLGLACVLPCHLV</sequence>
<dbReference type="SUPFAM" id="SSF49899">
    <property type="entry name" value="Concanavalin A-like lectins/glucanases"/>
    <property type="match status" value="1"/>
</dbReference>
<feature type="domain" description="C2" evidence="4">
    <location>
        <begin position="616"/>
        <end position="737"/>
    </location>
</feature>
<dbReference type="OrthoDB" id="270293at2759"/>
<evidence type="ECO:0000259" key="4">
    <source>
        <dbReference type="PROSITE" id="PS50004"/>
    </source>
</evidence>